<evidence type="ECO:0008006" key="14">
    <source>
        <dbReference type="Google" id="ProtNLM"/>
    </source>
</evidence>
<evidence type="ECO:0000256" key="8">
    <source>
        <dbReference type="ARBA" id="ARBA00023136"/>
    </source>
</evidence>
<dbReference type="EMBL" id="BAAAGU010000036">
    <property type="protein sequence ID" value="GAA0654203.1"/>
    <property type="molecule type" value="Genomic_DNA"/>
</dbReference>
<feature type="compositionally biased region" description="Low complexity" evidence="10">
    <location>
        <begin position="190"/>
        <end position="202"/>
    </location>
</feature>
<protein>
    <recommendedName>
        <fullName evidence="14">Large-conductance mechanosensitive channel</fullName>
    </recommendedName>
</protein>
<evidence type="ECO:0000313" key="13">
    <source>
        <dbReference type="Proteomes" id="UP001500724"/>
    </source>
</evidence>
<evidence type="ECO:0000256" key="11">
    <source>
        <dbReference type="SAM" id="Phobius"/>
    </source>
</evidence>
<dbReference type="Pfam" id="PF01741">
    <property type="entry name" value="MscL"/>
    <property type="match status" value="1"/>
</dbReference>
<keyword evidence="6 11" id="KW-1133">Transmembrane helix</keyword>
<dbReference type="InterPro" id="IPR019823">
    <property type="entry name" value="Mechanosensitive_channel_CS"/>
</dbReference>
<feature type="transmembrane region" description="Helical" evidence="11">
    <location>
        <begin position="21"/>
        <end position="42"/>
    </location>
</feature>
<comment type="caution">
    <text evidence="12">The sequence shown here is derived from an EMBL/GenBank/DDBJ whole genome shotgun (WGS) entry which is preliminary data.</text>
</comment>
<comment type="similarity">
    <text evidence="2">Belongs to the MscL family.</text>
</comment>
<dbReference type="PANTHER" id="PTHR30266">
    <property type="entry name" value="MECHANOSENSITIVE CHANNEL MSCL"/>
    <property type="match status" value="1"/>
</dbReference>
<dbReference type="SUPFAM" id="SSF81330">
    <property type="entry name" value="Gated mechanosensitive channel"/>
    <property type="match status" value="1"/>
</dbReference>
<organism evidence="12 13">
    <name type="scientific">Streptomyces thermocarboxydovorans</name>
    <dbReference type="NCBI Taxonomy" id="59298"/>
    <lineage>
        <taxon>Bacteria</taxon>
        <taxon>Bacillati</taxon>
        <taxon>Actinomycetota</taxon>
        <taxon>Actinomycetes</taxon>
        <taxon>Kitasatosporales</taxon>
        <taxon>Streptomycetaceae</taxon>
        <taxon>Streptomyces</taxon>
    </lineage>
</organism>
<gene>
    <name evidence="12" type="ORF">GCM10009535_36030</name>
</gene>
<keyword evidence="7" id="KW-0406">Ion transport</keyword>
<sequence length="237" mass="24833">MSEKKESVWQGFKAFLMRGNVVDLAVAVVIGAAFTNIVNAVVRGVINPLVGAFGTKNLDSYTSCLKGPCEGTGDSATGVRILWGSVLGATLQFLITAAVVYFLMVLPMSKYLARVADRRKAKEGAKELVEGDRAGGAQGDPRRAGRAAAVGTRRGVTGRPAQMWWGGFSSRKRLRSAALSPDGASPHPRSVSSEVCWSSGSSKTSAGFGSRGSGPGAVLIRPRVRPRRRVAEAAAGV</sequence>
<keyword evidence="13" id="KW-1185">Reference proteome</keyword>
<comment type="subcellular location">
    <subcellularLocation>
        <location evidence="1">Cell membrane</location>
        <topology evidence="1">Multi-pass membrane protein</topology>
    </subcellularLocation>
</comment>
<evidence type="ECO:0000256" key="1">
    <source>
        <dbReference type="ARBA" id="ARBA00004651"/>
    </source>
</evidence>
<dbReference type="Gene3D" id="1.10.1200.120">
    <property type="entry name" value="Large-conductance mechanosensitive channel, MscL, domain 1"/>
    <property type="match status" value="1"/>
</dbReference>
<evidence type="ECO:0000256" key="4">
    <source>
        <dbReference type="ARBA" id="ARBA00022475"/>
    </source>
</evidence>
<dbReference type="InterPro" id="IPR001185">
    <property type="entry name" value="MS_channel"/>
</dbReference>
<accession>A0ABN1HJB0</accession>
<evidence type="ECO:0000256" key="7">
    <source>
        <dbReference type="ARBA" id="ARBA00023065"/>
    </source>
</evidence>
<reference evidence="12 13" key="1">
    <citation type="journal article" date="2019" name="Int. J. Syst. Evol. Microbiol.">
        <title>The Global Catalogue of Microorganisms (GCM) 10K type strain sequencing project: providing services to taxonomists for standard genome sequencing and annotation.</title>
        <authorList>
            <consortium name="The Broad Institute Genomics Platform"/>
            <consortium name="The Broad Institute Genome Sequencing Center for Infectious Disease"/>
            <person name="Wu L."/>
            <person name="Ma J."/>
        </authorList>
    </citation>
    <scope>NUCLEOTIDE SEQUENCE [LARGE SCALE GENOMIC DNA]</scope>
    <source>
        <strain evidence="12 13">JCM 10367</strain>
    </source>
</reference>
<dbReference type="PROSITE" id="PS01327">
    <property type="entry name" value="MSCL"/>
    <property type="match status" value="1"/>
</dbReference>
<dbReference type="InterPro" id="IPR036019">
    <property type="entry name" value="MscL_channel"/>
</dbReference>
<keyword evidence="8 11" id="KW-0472">Membrane</keyword>
<keyword evidence="4" id="KW-1003">Cell membrane</keyword>
<dbReference type="PRINTS" id="PR01264">
    <property type="entry name" value="MECHCHANNEL"/>
</dbReference>
<feature type="region of interest" description="Disordered" evidence="10">
    <location>
        <begin position="125"/>
        <end position="153"/>
    </location>
</feature>
<evidence type="ECO:0000256" key="3">
    <source>
        <dbReference type="ARBA" id="ARBA00022448"/>
    </source>
</evidence>
<evidence type="ECO:0000256" key="6">
    <source>
        <dbReference type="ARBA" id="ARBA00022989"/>
    </source>
</evidence>
<dbReference type="PANTHER" id="PTHR30266:SF2">
    <property type="entry name" value="LARGE-CONDUCTANCE MECHANOSENSITIVE CHANNEL"/>
    <property type="match status" value="1"/>
</dbReference>
<keyword evidence="9" id="KW-0407">Ion channel</keyword>
<evidence type="ECO:0000256" key="9">
    <source>
        <dbReference type="ARBA" id="ARBA00023303"/>
    </source>
</evidence>
<name>A0ABN1HJB0_9ACTN</name>
<evidence type="ECO:0000256" key="2">
    <source>
        <dbReference type="ARBA" id="ARBA00007254"/>
    </source>
</evidence>
<keyword evidence="5 11" id="KW-0812">Transmembrane</keyword>
<evidence type="ECO:0000256" key="10">
    <source>
        <dbReference type="SAM" id="MobiDB-lite"/>
    </source>
</evidence>
<proteinExistence type="inferred from homology"/>
<feature type="region of interest" description="Disordered" evidence="10">
    <location>
        <begin position="177"/>
        <end position="237"/>
    </location>
</feature>
<feature type="transmembrane region" description="Helical" evidence="11">
    <location>
        <begin position="81"/>
        <end position="104"/>
    </location>
</feature>
<evidence type="ECO:0000313" key="12">
    <source>
        <dbReference type="EMBL" id="GAA0654203.1"/>
    </source>
</evidence>
<evidence type="ECO:0000256" key="5">
    <source>
        <dbReference type="ARBA" id="ARBA00022692"/>
    </source>
</evidence>
<dbReference type="InterPro" id="IPR037673">
    <property type="entry name" value="MSC/AndL"/>
</dbReference>
<dbReference type="Proteomes" id="UP001500724">
    <property type="component" value="Unassembled WGS sequence"/>
</dbReference>
<keyword evidence="3" id="KW-0813">Transport</keyword>